<evidence type="ECO:0000313" key="2">
    <source>
        <dbReference type="EMBL" id="MFC0588873.1"/>
    </source>
</evidence>
<dbReference type="Proteomes" id="UP001589943">
    <property type="component" value="Unassembled WGS sequence"/>
</dbReference>
<keyword evidence="3" id="KW-1185">Reference proteome</keyword>
<evidence type="ECO:0000256" key="1">
    <source>
        <dbReference type="SAM" id="SignalP"/>
    </source>
</evidence>
<organism evidence="2 3">
    <name type="scientific">Novosphingobium aquiterrae</name>
    <dbReference type="NCBI Taxonomy" id="624388"/>
    <lineage>
        <taxon>Bacteria</taxon>
        <taxon>Pseudomonadati</taxon>
        <taxon>Pseudomonadota</taxon>
        <taxon>Alphaproteobacteria</taxon>
        <taxon>Sphingomonadales</taxon>
        <taxon>Sphingomonadaceae</taxon>
        <taxon>Novosphingobium</taxon>
    </lineage>
</organism>
<evidence type="ECO:0008006" key="4">
    <source>
        <dbReference type="Google" id="ProtNLM"/>
    </source>
</evidence>
<sequence>MNSTCVVAIAAALAVAIVGHGAPAFARTVRGGTAQPLASNMANEHLWHLRAGLNVAALSCRGSGRETVAPDYSRLLSRHRGLLASAYAAEQRKYSGGMDRHLTQLYNRFALQRSPGQFCARAADVASEAAAMDSPTLARSAGSLLARID</sequence>
<keyword evidence="1" id="KW-0732">Signal</keyword>
<reference evidence="2 3" key="1">
    <citation type="submission" date="2024-09" db="EMBL/GenBank/DDBJ databases">
        <authorList>
            <person name="Sun Q."/>
            <person name="Mori K."/>
        </authorList>
    </citation>
    <scope>NUCLEOTIDE SEQUENCE [LARGE SCALE GENOMIC DNA]</scope>
    <source>
        <strain evidence="2 3">NCAIM B.02537</strain>
    </source>
</reference>
<evidence type="ECO:0000313" key="3">
    <source>
        <dbReference type="Proteomes" id="UP001589943"/>
    </source>
</evidence>
<gene>
    <name evidence="2" type="ORF">ACFFF7_05550</name>
</gene>
<protein>
    <recommendedName>
        <fullName evidence="4">TIGR02301 family protein</fullName>
    </recommendedName>
</protein>
<name>A0ABV6PGA8_9SPHN</name>
<dbReference type="EMBL" id="JBHLTL010000001">
    <property type="protein sequence ID" value="MFC0588873.1"/>
    <property type="molecule type" value="Genomic_DNA"/>
</dbReference>
<feature type="signal peptide" evidence="1">
    <location>
        <begin position="1"/>
        <end position="26"/>
    </location>
</feature>
<proteinExistence type="predicted"/>
<accession>A0ABV6PGA8</accession>
<dbReference type="RefSeq" id="WP_379480361.1">
    <property type="nucleotide sequence ID" value="NZ_JBHLTL010000001.1"/>
</dbReference>
<feature type="chain" id="PRO_5046437544" description="TIGR02301 family protein" evidence="1">
    <location>
        <begin position="27"/>
        <end position="149"/>
    </location>
</feature>
<comment type="caution">
    <text evidence="2">The sequence shown here is derived from an EMBL/GenBank/DDBJ whole genome shotgun (WGS) entry which is preliminary data.</text>
</comment>